<dbReference type="FunFam" id="1.10.10.10:FF:000028">
    <property type="entry name" value="Fumarate/nitrate reduction transcriptional regulator Fnr"/>
    <property type="match status" value="1"/>
</dbReference>
<keyword evidence="4" id="KW-0535">Nitrogen fixation</keyword>
<dbReference type="CDD" id="cd00092">
    <property type="entry name" value="HTH_CRP"/>
    <property type="match status" value="1"/>
</dbReference>
<protein>
    <submittedName>
        <fullName evidence="7">Transcriptional regulator</fullName>
    </submittedName>
</protein>
<name>A0A2U8VX09_9HYPH</name>
<reference evidence="7 8" key="1">
    <citation type="submission" date="2018-05" db="EMBL/GenBank/DDBJ databases">
        <title>Complete Genome Sequence of Methylobacterium sp. 17Sr1-43.</title>
        <authorList>
            <person name="Srinivasan S."/>
        </authorList>
    </citation>
    <scope>NUCLEOTIDE SEQUENCE [LARGE SCALE GENOMIC DNA]</scope>
    <source>
        <strain evidence="7 8">17Sr1-43</strain>
    </source>
</reference>
<dbReference type="GO" id="GO:0003700">
    <property type="term" value="F:DNA-binding transcription factor activity"/>
    <property type="evidence" value="ECO:0007669"/>
    <property type="project" value="TreeGrafter"/>
</dbReference>
<dbReference type="EMBL" id="CP029551">
    <property type="protein sequence ID" value="AWN37772.1"/>
    <property type="molecule type" value="Genomic_DNA"/>
</dbReference>
<dbReference type="InterPro" id="IPR036390">
    <property type="entry name" value="WH_DNA-bd_sf"/>
</dbReference>
<dbReference type="SMART" id="SM00100">
    <property type="entry name" value="cNMP"/>
    <property type="match status" value="1"/>
</dbReference>
<dbReference type="PANTHER" id="PTHR24567:SF75">
    <property type="entry name" value="FUMARATE AND NITRATE REDUCTION REGULATORY PROTEIN"/>
    <property type="match status" value="1"/>
</dbReference>
<dbReference type="SUPFAM" id="SSF46785">
    <property type="entry name" value="Winged helix' DNA-binding domain"/>
    <property type="match status" value="1"/>
</dbReference>
<keyword evidence="2" id="KW-0238">DNA-binding</keyword>
<dbReference type="InterPro" id="IPR000595">
    <property type="entry name" value="cNMP-bd_dom"/>
</dbReference>
<dbReference type="KEGG" id="meti:DK427_20250"/>
<feature type="domain" description="HTH crp-type" evidence="6">
    <location>
        <begin position="152"/>
        <end position="224"/>
    </location>
</feature>
<keyword evidence="1" id="KW-0805">Transcription regulation</keyword>
<evidence type="ECO:0000259" key="5">
    <source>
        <dbReference type="PROSITE" id="PS50042"/>
    </source>
</evidence>
<dbReference type="InterPro" id="IPR050397">
    <property type="entry name" value="Env_Response_Regulators"/>
</dbReference>
<organism evidence="7 8">
    <name type="scientific">Methylobacterium radiodurans</name>
    <dbReference type="NCBI Taxonomy" id="2202828"/>
    <lineage>
        <taxon>Bacteria</taxon>
        <taxon>Pseudomonadati</taxon>
        <taxon>Pseudomonadota</taxon>
        <taxon>Alphaproteobacteria</taxon>
        <taxon>Hyphomicrobiales</taxon>
        <taxon>Methylobacteriaceae</taxon>
        <taxon>Methylobacterium</taxon>
    </lineage>
</organism>
<feature type="domain" description="Cyclic nucleotide-binding" evidence="5">
    <location>
        <begin position="41"/>
        <end position="91"/>
    </location>
</feature>
<dbReference type="SMART" id="SM00419">
    <property type="entry name" value="HTH_CRP"/>
    <property type="match status" value="1"/>
</dbReference>
<evidence type="ECO:0000313" key="8">
    <source>
        <dbReference type="Proteomes" id="UP000246058"/>
    </source>
</evidence>
<dbReference type="InterPro" id="IPR014710">
    <property type="entry name" value="RmlC-like_jellyroll"/>
</dbReference>
<dbReference type="Proteomes" id="UP000246058">
    <property type="component" value="Chromosome"/>
</dbReference>
<dbReference type="Gene3D" id="2.60.120.10">
    <property type="entry name" value="Jelly Rolls"/>
    <property type="match status" value="1"/>
</dbReference>
<dbReference type="GO" id="GO:0003677">
    <property type="term" value="F:DNA binding"/>
    <property type="evidence" value="ECO:0007669"/>
    <property type="project" value="UniProtKB-KW"/>
</dbReference>
<dbReference type="PROSITE" id="PS50042">
    <property type="entry name" value="CNMP_BINDING_3"/>
    <property type="match status" value="1"/>
</dbReference>
<gene>
    <name evidence="7" type="ORF">DK427_20250</name>
</gene>
<dbReference type="PROSITE" id="PS51063">
    <property type="entry name" value="HTH_CRP_2"/>
    <property type="match status" value="1"/>
</dbReference>
<evidence type="ECO:0000256" key="1">
    <source>
        <dbReference type="ARBA" id="ARBA00023015"/>
    </source>
</evidence>
<keyword evidence="8" id="KW-1185">Reference proteome</keyword>
<dbReference type="RefSeq" id="WP_109952838.1">
    <property type="nucleotide sequence ID" value="NZ_CP029551.1"/>
</dbReference>
<dbReference type="GO" id="GO:0005829">
    <property type="term" value="C:cytosol"/>
    <property type="evidence" value="ECO:0007669"/>
    <property type="project" value="TreeGrafter"/>
</dbReference>
<dbReference type="OrthoDB" id="667966at2"/>
<accession>A0A2U8VX09</accession>
<dbReference type="Gene3D" id="1.10.10.10">
    <property type="entry name" value="Winged helix-like DNA-binding domain superfamily/Winged helix DNA-binding domain"/>
    <property type="match status" value="1"/>
</dbReference>
<dbReference type="SUPFAM" id="SSF51206">
    <property type="entry name" value="cAMP-binding domain-like"/>
    <property type="match status" value="1"/>
</dbReference>
<dbReference type="PRINTS" id="PR00034">
    <property type="entry name" value="HTHCRP"/>
</dbReference>
<keyword evidence="3" id="KW-0804">Transcription</keyword>
<dbReference type="InterPro" id="IPR012318">
    <property type="entry name" value="HTH_CRP"/>
</dbReference>
<dbReference type="PANTHER" id="PTHR24567">
    <property type="entry name" value="CRP FAMILY TRANSCRIPTIONAL REGULATORY PROTEIN"/>
    <property type="match status" value="1"/>
</dbReference>
<dbReference type="InterPro" id="IPR036388">
    <property type="entry name" value="WH-like_DNA-bd_sf"/>
</dbReference>
<dbReference type="InterPro" id="IPR018490">
    <property type="entry name" value="cNMP-bd_dom_sf"/>
</dbReference>
<evidence type="ECO:0000256" key="2">
    <source>
        <dbReference type="ARBA" id="ARBA00023125"/>
    </source>
</evidence>
<evidence type="ECO:0000313" key="7">
    <source>
        <dbReference type="EMBL" id="AWN37772.1"/>
    </source>
</evidence>
<evidence type="ECO:0000256" key="4">
    <source>
        <dbReference type="ARBA" id="ARBA00023231"/>
    </source>
</evidence>
<dbReference type="CDD" id="cd00038">
    <property type="entry name" value="CAP_ED"/>
    <property type="match status" value="1"/>
</dbReference>
<evidence type="ECO:0000259" key="6">
    <source>
        <dbReference type="PROSITE" id="PS51063"/>
    </source>
</evidence>
<evidence type="ECO:0000256" key="3">
    <source>
        <dbReference type="ARBA" id="ARBA00023163"/>
    </source>
</evidence>
<dbReference type="Pfam" id="PF13545">
    <property type="entry name" value="HTH_Crp_2"/>
    <property type="match status" value="1"/>
</dbReference>
<sequence length="231" mass="25134">MQTVLATAGLAPVFATALLNEGVAQAPSIRAGAELRGGMRRTYEADAEIFAEGDRAATFYKVVTGVVRTYKLLSDGRRQIDAFHLPGDIFGVEAGEEHRFNAEAVTETKLAVHRREPHALSGDDGTLAREVVAAMMRSLERAQDHMLLLGRKSAKERIATFLLGLSRRMASRGAAIELPMSRADMADHLGLTVESVSRAVTQLEREGLIELPPNRRAVVLRDVRALNHLAG</sequence>
<dbReference type="AlphaFoldDB" id="A0A2U8VX09"/>
<proteinExistence type="predicted"/>
<dbReference type="Pfam" id="PF00027">
    <property type="entry name" value="cNMP_binding"/>
    <property type="match status" value="1"/>
</dbReference>